<organism evidence="1 2">
    <name type="scientific">Limnobacter thiooxidans</name>
    <dbReference type="NCBI Taxonomy" id="131080"/>
    <lineage>
        <taxon>Bacteria</taxon>
        <taxon>Pseudomonadati</taxon>
        <taxon>Pseudomonadota</taxon>
        <taxon>Betaproteobacteria</taxon>
        <taxon>Burkholderiales</taxon>
        <taxon>Burkholderiaceae</taxon>
        <taxon>Limnobacter</taxon>
    </lineage>
</organism>
<dbReference type="RefSeq" id="WP_130558630.1">
    <property type="nucleotide sequence ID" value="NZ_AP028947.1"/>
</dbReference>
<dbReference type="KEGG" id="lto:RGQ30_03390"/>
<accession>A0AA86MAH3</accession>
<dbReference type="AlphaFoldDB" id="A0AA86MAH3"/>
<dbReference type="Proteomes" id="UP001329151">
    <property type="component" value="Chromosome"/>
</dbReference>
<evidence type="ECO:0000313" key="2">
    <source>
        <dbReference type="Proteomes" id="UP001329151"/>
    </source>
</evidence>
<dbReference type="EMBL" id="AP028947">
    <property type="protein sequence ID" value="BET24838.1"/>
    <property type="molecule type" value="Genomic_DNA"/>
</dbReference>
<protein>
    <submittedName>
        <fullName evidence="1">Uncharacterized protein</fullName>
    </submittedName>
</protein>
<keyword evidence="2" id="KW-1185">Reference proteome</keyword>
<proteinExistence type="predicted"/>
<gene>
    <name evidence="1" type="ORF">RGQ30_03390</name>
</gene>
<reference evidence="1 2" key="1">
    <citation type="submission" date="2023-10" db="EMBL/GenBank/DDBJ databases">
        <title>Complete Genome Sequence of Limnobacter thiooxidans CS-K2T, Isolated from freshwater lake sediments in Bavaria, Germany.</title>
        <authorList>
            <person name="Naruki M."/>
            <person name="Watanabe A."/>
            <person name="Warashina T."/>
            <person name="Morita T."/>
            <person name="Arakawa K."/>
        </authorList>
    </citation>
    <scope>NUCLEOTIDE SEQUENCE [LARGE SCALE GENOMIC DNA]</scope>
    <source>
        <strain evidence="1 2">CS-K2</strain>
    </source>
</reference>
<name>A0AA86MAH3_9BURK</name>
<evidence type="ECO:0000313" key="1">
    <source>
        <dbReference type="EMBL" id="BET24838.1"/>
    </source>
</evidence>
<sequence>MSYHRKGYSLLVVMVLLALGGFGLQQLAKNGHFAHLMLLEQKVRQNQILDETKASLLGFAGSQGIHSQSHLGHLPCPADLPDQAPKTTCLNKPWGYLPARSSFSINYLNLGLNARHNEGETSAQHHWHYAVSAQLLQANALGWSRWVDYTQPSIQVRIKTENNRIHSGIAAVVATKIEPIDAHQYEISGPHLLISVRELQHQMTEVQKHQIRDTVTSWGQISASTGQTIAPNENLTPNAGSINNLKPVDSNCSCRCTRTRCTCQCDQNAQWISSGPCVGSNPGCLEHSTHTECSSSLEVACVMGGPSQLKSHWPVSRFEPVAAANKSCRPVSRHECPLTTDSTPCICDFSWPDNVKEDLAKFQVNVGPDSRLTVRHVQP</sequence>